<evidence type="ECO:0000313" key="2">
    <source>
        <dbReference type="EMBL" id="KAL3805761.1"/>
    </source>
</evidence>
<dbReference type="Gene3D" id="3.40.50.150">
    <property type="entry name" value="Vaccinia Virus protein VP39"/>
    <property type="match status" value="1"/>
</dbReference>
<accession>A0ABD3R2L9</accession>
<organism evidence="2 3">
    <name type="scientific">Stephanodiscus triporus</name>
    <dbReference type="NCBI Taxonomy" id="2934178"/>
    <lineage>
        <taxon>Eukaryota</taxon>
        <taxon>Sar</taxon>
        <taxon>Stramenopiles</taxon>
        <taxon>Ochrophyta</taxon>
        <taxon>Bacillariophyta</taxon>
        <taxon>Coscinodiscophyceae</taxon>
        <taxon>Thalassiosirophycidae</taxon>
        <taxon>Stephanodiscales</taxon>
        <taxon>Stephanodiscaceae</taxon>
        <taxon>Stephanodiscus</taxon>
    </lineage>
</organism>
<keyword evidence="3" id="KW-1185">Reference proteome</keyword>
<evidence type="ECO:0000256" key="1">
    <source>
        <dbReference type="SAM" id="MobiDB-lite"/>
    </source>
</evidence>
<feature type="compositionally biased region" description="Basic and acidic residues" evidence="1">
    <location>
        <begin position="75"/>
        <end position="90"/>
    </location>
</feature>
<dbReference type="EMBL" id="JALLAZ020000013">
    <property type="protein sequence ID" value="KAL3805761.1"/>
    <property type="molecule type" value="Genomic_DNA"/>
</dbReference>
<sequence length="861" mass="93108">MTSRRGKKSSVPKRGDPDYLTPTQLRNRRKRRAKRQGGGSSGGDIDGAGAPSSSSSTPDRRAVENGRKKSRPNHRRDLGGRRQRDDDDRVGGGGEDPSTAYISDPTRAPIVDAARRYLEPILSSSSSRYEDDDDNDDGCRRFRVHLGPVEGWRTVSKLAVRPASSSHSSAREYGASSSTDVVAIGLFRPRSHALVPVPNCVAHHDSINVAVACVERACRRVGVTPYRGDGGRADAHIDDIDGGVGVGQLRYVAINVERGTGGAQITLVWNADPPPPRDDDYNGEYDDDDDDDDDATSSKRKYDGGIASGIDDPDLAKLVARIVSTSYPSTTATTTTTDVVVGGGNGDYDDPSTTKRRRRRRGRQEGKSTRDLESNVVPWMGGGGDAGVVDDGGRRRRRRRSSSSCGDVFIADNDDDGGPSRAPLVGGTSDDDDDDGGKPCLHSLWINYNRSSRHSNAIFANDSACWRCVVGPRAITEYLTFGDGDGDGDGGATTTTTTWEGGERLPRRRRTHLASARPPPFAVPLNFPPNVFRQANLDAFAGIIGRIRERIVRYFDDCGRPACVELYGGVGTIGLHVSDLVSSLVCSDENPNNATCFCDSVAALPAEIRPRLVYRRKNAADMIASELALFGRCRLLIVDPPRKGLDVEVVDYLCGGGWKTMKLVIYVSCGFQAFQRDCDALLGSGRWKITSRIDLEERHVHGRPTAAISVAKFPARPPPFAVPLNFPPNVFPPGQPSTPRGASSGGYERGSCGTRATAAVPPAWSLYGDVGTIGLHVSDLVSSLVLFRREPEQRDLLPRFRGPRCPPKLARGSSTVGRTRRNMIASELALFGRCRAAHRRPSRKGLDVEVVDYLCGGDGKL</sequence>
<dbReference type="AlphaFoldDB" id="A0ABD3R2L9"/>
<name>A0ABD3R2L9_9STRA</name>
<dbReference type="InterPro" id="IPR053304">
    <property type="entry name" value="RNA_M5U_MTase"/>
</dbReference>
<reference evidence="2 3" key="1">
    <citation type="submission" date="2024-10" db="EMBL/GenBank/DDBJ databases">
        <title>Updated reference genomes for cyclostephanoid diatoms.</title>
        <authorList>
            <person name="Roberts W.R."/>
            <person name="Alverson A.J."/>
        </authorList>
    </citation>
    <scope>NUCLEOTIDE SEQUENCE [LARGE SCALE GENOMIC DNA]</scope>
    <source>
        <strain evidence="2 3">AJA276-08</strain>
    </source>
</reference>
<feature type="compositionally biased region" description="Basic and acidic residues" evidence="1">
    <location>
        <begin position="363"/>
        <end position="373"/>
    </location>
</feature>
<feature type="compositionally biased region" description="Basic residues" evidence="1">
    <location>
        <begin position="1"/>
        <end position="11"/>
    </location>
</feature>
<dbReference type="Proteomes" id="UP001530315">
    <property type="component" value="Unassembled WGS sequence"/>
</dbReference>
<feature type="compositionally biased region" description="Acidic residues" evidence="1">
    <location>
        <begin position="281"/>
        <end position="295"/>
    </location>
</feature>
<dbReference type="PANTHER" id="PTHR47548">
    <property type="entry name" value="BNAA06G32370D PROTEIN"/>
    <property type="match status" value="1"/>
</dbReference>
<feature type="compositionally biased region" description="Gly residues" evidence="1">
    <location>
        <begin position="36"/>
        <end position="46"/>
    </location>
</feature>
<feature type="region of interest" description="Disordered" evidence="1">
    <location>
        <begin position="334"/>
        <end position="436"/>
    </location>
</feature>
<evidence type="ECO:0008006" key="4">
    <source>
        <dbReference type="Google" id="ProtNLM"/>
    </source>
</evidence>
<dbReference type="Gene3D" id="2.40.50.1070">
    <property type="match status" value="1"/>
</dbReference>
<evidence type="ECO:0000313" key="3">
    <source>
        <dbReference type="Proteomes" id="UP001530315"/>
    </source>
</evidence>
<feature type="region of interest" description="Disordered" evidence="1">
    <location>
        <begin position="265"/>
        <end position="307"/>
    </location>
</feature>
<feature type="region of interest" description="Disordered" evidence="1">
    <location>
        <begin position="1"/>
        <end position="107"/>
    </location>
</feature>
<gene>
    <name evidence="2" type="ORF">ACHAW5_005726</name>
</gene>
<proteinExistence type="predicted"/>
<feature type="compositionally biased region" description="Low complexity" evidence="1">
    <location>
        <begin position="47"/>
        <end position="57"/>
    </location>
</feature>
<dbReference type="SUPFAM" id="SSF53335">
    <property type="entry name" value="S-adenosyl-L-methionine-dependent methyltransferases"/>
    <property type="match status" value="1"/>
</dbReference>
<feature type="region of interest" description="Disordered" evidence="1">
    <location>
        <begin position="732"/>
        <end position="751"/>
    </location>
</feature>
<feature type="compositionally biased region" description="Basic and acidic residues" evidence="1">
    <location>
        <begin position="58"/>
        <end position="67"/>
    </location>
</feature>
<feature type="compositionally biased region" description="Basic residues" evidence="1">
    <location>
        <begin position="26"/>
        <end position="35"/>
    </location>
</feature>
<dbReference type="InterPro" id="IPR029063">
    <property type="entry name" value="SAM-dependent_MTases_sf"/>
</dbReference>
<comment type="caution">
    <text evidence="2">The sequence shown here is derived from an EMBL/GenBank/DDBJ whole genome shotgun (WGS) entry which is preliminary data.</text>
</comment>
<dbReference type="PANTHER" id="PTHR47548:SF1">
    <property type="entry name" value="S-ADENOSYL-L-METHIONINE-DEPENDENT METHYLTRANSFERASES SUPERFAMILY PROTEIN"/>
    <property type="match status" value="1"/>
</dbReference>
<protein>
    <recommendedName>
        <fullName evidence="4">Trimethylguanosine synthase</fullName>
    </recommendedName>
</protein>